<dbReference type="InterPro" id="IPR011043">
    <property type="entry name" value="Gal_Oxase/kelch_b-propeller"/>
</dbReference>
<dbReference type="SUPFAM" id="SSF50965">
    <property type="entry name" value="Galactose oxidase, central domain"/>
    <property type="match status" value="1"/>
</dbReference>
<dbReference type="EnsemblMetazoa" id="BGLB031981-RA">
    <property type="protein sequence ID" value="BGLB031981-PA"/>
    <property type="gene ID" value="BGLB031981"/>
</dbReference>
<dbReference type="SUPFAM" id="SSF54695">
    <property type="entry name" value="POZ domain"/>
    <property type="match status" value="1"/>
</dbReference>
<dbReference type="Gene3D" id="3.30.710.10">
    <property type="entry name" value="Potassium Channel Kv1.1, Chain A"/>
    <property type="match status" value="1"/>
</dbReference>
<dbReference type="Pfam" id="PF00651">
    <property type="entry name" value="BTB"/>
    <property type="match status" value="1"/>
</dbReference>
<evidence type="ECO:0000256" key="1">
    <source>
        <dbReference type="ARBA" id="ARBA00022441"/>
    </source>
</evidence>
<dbReference type="Gene3D" id="1.25.40.420">
    <property type="match status" value="1"/>
</dbReference>
<sequence length="562" mass="64700">MSRCEEIPHITISQSIIQSIGKFCKEDKEGDFEVIIEGESIKCHSLILASCSEFFGGLLRSNMKEKLEMKVDLPSISFKTFQLILEILYTGCELLTKDNVLDVWAAVHQLQIHFLVQHCEEFVLENISVETMDAIKRQADFLQSYKVSEKILQQMLENFSTFRNTEAFLRLDFDDILKLIGNDQLIVSSEDCVLFSVYDWVSYGNLTTPKRQEIGKSATEKNVLTLAKKDADGVTHGLVEDSADKETEQDGTLISNQIQSNERTKYLLQLLKATRYCLGSESCIKKLFWNKLTQSNTEVKNVFFETSVFKISSNLTGFWPNAGIHRDCSYLEHVGITSGFVLEAFSFKQNKWSRILEARTLVSLTKLIIFNGQLYGCTSDEYESEVYHFLNNKWISVFRSYNKIDLFLSHEKCIYAISPENSSIERFQPHNPMATFEYLNHAMGNAEYAMSFYQYILFFETLEQSNAVKTLVISWDPEKNVWTRLADLDFSADDMTSFSDELYGYVIDGSGNLYRVENSETVQFTFIEKLWNAYPVLKGAVLFKETLFLCGFFPQNLEHKKK</sequence>
<dbReference type="OrthoDB" id="6359943at2759"/>
<dbReference type="CDD" id="cd18186">
    <property type="entry name" value="BTB_POZ_ZBTB_KLHL-like"/>
    <property type="match status" value="1"/>
</dbReference>
<evidence type="ECO:0000259" key="3">
    <source>
        <dbReference type="PROSITE" id="PS50097"/>
    </source>
</evidence>
<feature type="domain" description="BTB" evidence="3">
    <location>
        <begin position="30"/>
        <end position="97"/>
    </location>
</feature>
<evidence type="ECO:0000256" key="2">
    <source>
        <dbReference type="ARBA" id="ARBA00022737"/>
    </source>
</evidence>
<reference evidence="4" key="1">
    <citation type="submission" date="2020-05" db="UniProtKB">
        <authorList>
            <consortium name="EnsemblMetazoa"/>
        </authorList>
    </citation>
    <scope>IDENTIFICATION</scope>
    <source>
        <strain evidence="4">BB02</strain>
    </source>
</reference>
<keyword evidence="1" id="KW-0880">Kelch repeat</keyword>
<dbReference type="Pfam" id="PF07707">
    <property type="entry name" value="BACK"/>
    <property type="match status" value="1"/>
</dbReference>
<dbReference type="PROSITE" id="PS50097">
    <property type="entry name" value="BTB"/>
    <property type="match status" value="1"/>
</dbReference>
<dbReference type="Proteomes" id="UP000076420">
    <property type="component" value="Unassembled WGS sequence"/>
</dbReference>
<dbReference type="PANTHER" id="PTHR45632">
    <property type="entry name" value="LD33804P"/>
    <property type="match status" value="1"/>
</dbReference>
<dbReference type="KEGG" id="bgt:106050449"/>
<accession>A0A2C9LK16</accession>
<gene>
    <name evidence="4" type="primary">106050449</name>
</gene>
<keyword evidence="2" id="KW-0677">Repeat</keyword>
<evidence type="ECO:0000313" key="5">
    <source>
        <dbReference type="Proteomes" id="UP000076420"/>
    </source>
</evidence>
<dbReference type="AlphaFoldDB" id="A0A2C9LK16"/>
<dbReference type="RefSeq" id="XP_013060868.2">
    <property type="nucleotide sequence ID" value="XM_013205414.2"/>
</dbReference>
<evidence type="ECO:0000313" key="4">
    <source>
        <dbReference type="EnsemblMetazoa" id="BGLB031981-PA"/>
    </source>
</evidence>
<dbReference type="EnsemblMetazoa" id="BGLB031981-RB">
    <property type="protein sequence ID" value="BGLB031981-PB"/>
    <property type="gene ID" value="BGLB031981"/>
</dbReference>
<proteinExistence type="predicted"/>
<dbReference type="VEuPathDB" id="VectorBase:BGLAX_052210"/>
<dbReference type="InterPro" id="IPR011705">
    <property type="entry name" value="BACK"/>
</dbReference>
<dbReference type="InterPro" id="IPR000210">
    <property type="entry name" value="BTB/POZ_dom"/>
</dbReference>
<dbReference type="InterPro" id="IPR011333">
    <property type="entry name" value="SKP1/BTB/POZ_sf"/>
</dbReference>
<name>A0A2C9LK16_BIOGL</name>
<dbReference type="SMART" id="SM00225">
    <property type="entry name" value="BTB"/>
    <property type="match status" value="1"/>
</dbReference>
<organism evidence="4 5">
    <name type="scientific">Biomphalaria glabrata</name>
    <name type="common">Bloodfluke planorb</name>
    <name type="synonym">Freshwater snail</name>
    <dbReference type="NCBI Taxonomy" id="6526"/>
    <lineage>
        <taxon>Eukaryota</taxon>
        <taxon>Metazoa</taxon>
        <taxon>Spiralia</taxon>
        <taxon>Lophotrochozoa</taxon>
        <taxon>Mollusca</taxon>
        <taxon>Gastropoda</taxon>
        <taxon>Heterobranchia</taxon>
        <taxon>Euthyneura</taxon>
        <taxon>Panpulmonata</taxon>
        <taxon>Hygrophila</taxon>
        <taxon>Lymnaeoidea</taxon>
        <taxon>Planorbidae</taxon>
        <taxon>Biomphalaria</taxon>
    </lineage>
</organism>
<dbReference type="VEuPathDB" id="VectorBase:BGLB031981"/>
<protein>
    <recommendedName>
        <fullName evidence="3">BTB domain-containing protein</fullName>
    </recommendedName>
</protein>
<dbReference type="RefSeq" id="XP_013060869.2">
    <property type="nucleotide sequence ID" value="XM_013205415.2"/>
</dbReference>
<dbReference type="PANTHER" id="PTHR45632:SF3">
    <property type="entry name" value="KELCH-LIKE PROTEIN 32"/>
    <property type="match status" value="1"/>
</dbReference>